<keyword evidence="2" id="KW-0812">Transmembrane</keyword>
<gene>
    <name evidence="3" type="ORF">NDI79_08840</name>
</gene>
<accession>A0ABU2G1A8</accession>
<keyword evidence="2" id="KW-1133">Transmembrane helix</keyword>
<dbReference type="Pfam" id="PF26161">
    <property type="entry name" value="DUF8044"/>
    <property type="match status" value="1"/>
</dbReference>
<name>A0ABU2G1A8_9EURY</name>
<proteinExistence type="predicted"/>
<keyword evidence="2" id="KW-0472">Membrane</keyword>
<feature type="transmembrane region" description="Helical" evidence="2">
    <location>
        <begin position="40"/>
        <end position="61"/>
    </location>
</feature>
<protein>
    <submittedName>
        <fullName evidence="3">Uncharacterized protein</fullName>
    </submittedName>
</protein>
<dbReference type="EMBL" id="JAMQOQ010000002">
    <property type="protein sequence ID" value="MDS0294276.1"/>
    <property type="molecule type" value="Genomic_DNA"/>
</dbReference>
<feature type="transmembrane region" description="Helical" evidence="2">
    <location>
        <begin position="96"/>
        <end position="113"/>
    </location>
</feature>
<evidence type="ECO:0000256" key="1">
    <source>
        <dbReference type="SAM" id="MobiDB-lite"/>
    </source>
</evidence>
<keyword evidence="4" id="KW-1185">Reference proteome</keyword>
<dbReference type="RefSeq" id="WP_310928116.1">
    <property type="nucleotide sequence ID" value="NZ_JAMQOQ010000002.1"/>
</dbReference>
<feature type="transmembrane region" description="Helical" evidence="2">
    <location>
        <begin position="67"/>
        <end position="84"/>
    </location>
</feature>
<evidence type="ECO:0000313" key="3">
    <source>
        <dbReference type="EMBL" id="MDS0294276.1"/>
    </source>
</evidence>
<sequence length="121" mass="13601">MHENSTSDGEETERIAPDGSGGYRTATPKRQQWSDGGERFRIFAVAQAAAMVLLGVALFAMEMWTPELYFVVSFLALLAIRTVLAPTDRIPAWWSRLNWVVRTGFVVFGYLVLRQLPVLLP</sequence>
<dbReference type="InterPro" id="IPR058357">
    <property type="entry name" value="DUF8044"/>
</dbReference>
<evidence type="ECO:0000313" key="4">
    <source>
        <dbReference type="Proteomes" id="UP001254813"/>
    </source>
</evidence>
<reference evidence="3 4" key="1">
    <citation type="submission" date="2022-06" db="EMBL/GenBank/DDBJ databases">
        <title>Halogeometricum sp. a new haloarchaeum isolate from saline soil.</title>
        <authorList>
            <person name="Strakova D."/>
            <person name="Galisteo C."/>
            <person name="Sanchez-Porro C."/>
            <person name="Ventosa A."/>
        </authorList>
    </citation>
    <scope>NUCLEOTIDE SEQUENCE [LARGE SCALE GENOMIC DNA]</scope>
    <source>
        <strain evidence="4">S3BR25-2</strain>
    </source>
</reference>
<comment type="caution">
    <text evidence="3">The sequence shown here is derived from an EMBL/GenBank/DDBJ whole genome shotgun (WGS) entry which is preliminary data.</text>
</comment>
<organism evidence="3 4">
    <name type="scientific">Halogeometricum luteum</name>
    <dbReference type="NCBI Taxonomy" id="2950537"/>
    <lineage>
        <taxon>Archaea</taxon>
        <taxon>Methanobacteriati</taxon>
        <taxon>Methanobacteriota</taxon>
        <taxon>Stenosarchaea group</taxon>
        <taxon>Halobacteria</taxon>
        <taxon>Halobacteriales</taxon>
        <taxon>Haloferacaceae</taxon>
        <taxon>Halogeometricum</taxon>
    </lineage>
</organism>
<evidence type="ECO:0000256" key="2">
    <source>
        <dbReference type="SAM" id="Phobius"/>
    </source>
</evidence>
<dbReference type="Proteomes" id="UP001254813">
    <property type="component" value="Unassembled WGS sequence"/>
</dbReference>
<feature type="region of interest" description="Disordered" evidence="1">
    <location>
        <begin position="1"/>
        <end position="33"/>
    </location>
</feature>